<dbReference type="NCBIfam" id="TIGR00406">
    <property type="entry name" value="prmA"/>
    <property type="match status" value="1"/>
</dbReference>
<dbReference type="GO" id="GO:0032259">
    <property type="term" value="P:methylation"/>
    <property type="evidence" value="ECO:0007669"/>
    <property type="project" value="UniProtKB-KW"/>
</dbReference>
<gene>
    <name evidence="6" type="primary">prmA</name>
    <name evidence="7" type="ORF">KR51_00034400</name>
</gene>
<feature type="binding site" evidence="6">
    <location>
        <position position="138"/>
    </location>
    <ligand>
        <name>S-adenosyl-L-methionine</name>
        <dbReference type="ChEBI" id="CHEBI:59789"/>
    </ligand>
</feature>
<proteinExistence type="inferred from homology"/>
<comment type="caution">
    <text evidence="7">The sequence shown here is derived from an EMBL/GenBank/DDBJ whole genome shotgun (WGS) entry which is preliminary data.</text>
</comment>
<dbReference type="GO" id="GO:0005737">
    <property type="term" value="C:cytoplasm"/>
    <property type="evidence" value="ECO:0007669"/>
    <property type="project" value="UniProtKB-SubCell"/>
</dbReference>
<dbReference type="RefSeq" id="WP_022609053.1">
    <property type="nucleotide sequence ID" value="NZ_ASSJ01000081.1"/>
</dbReference>
<keyword evidence="8" id="KW-1185">Reference proteome</keyword>
<evidence type="ECO:0000256" key="2">
    <source>
        <dbReference type="ARBA" id="ARBA00022490"/>
    </source>
</evidence>
<keyword evidence="5 6" id="KW-0949">S-adenosyl-L-methionine</keyword>
<sequence>MGNSWWEIEVICDRDLEDALYWRLERFGCRGTASTDWGMDRAVRAYLPAVQAQLLDLSALALWLQQDAAMMEFEPPDVRWRLIDDEDWARSWQKYWQPLEVGDRFLICPAWLTPPETDRLTIRLDPGAAFGTGTHPTTQLCLEGIEMRLPPGHSGGTIADIGCGSGILSIACLLSGATQVYAVDTDPLAPAAAISNAALNDLAPDRLIAEQGSIERLIQLVPEECDGIVCNIIAETVLELIPHFNAIAKPRCWGAIGGILIDRASDISVALQKHGWQVGALWRRGNWCSFNIRHRQD</sequence>
<feature type="binding site" evidence="6">
    <location>
        <position position="184"/>
    </location>
    <ligand>
        <name>S-adenosyl-L-methionine</name>
        <dbReference type="ChEBI" id="CHEBI:59789"/>
    </ligand>
</feature>
<dbReference type="InParanoid" id="U5DKD1"/>
<keyword evidence="3 6" id="KW-0489">Methyltransferase</keyword>
<reference evidence="7 8" key="1">
    <citation type="submission" date="2013-05" db="EMBL/GenBank/DDBJ databases">
        <title>Draft genome sequence of Rubidibacter lacunae KORDI 51-2.</title>
        <authorList>
            <person name="Choi D.H."/>
            <person name="Noh J.H."/>
            <person name="Kwon K.-K."/>
            <person name="Lee J.-H."/>
            <person name="Ryu J.-Y."/>
        </authorList>
    </citation>
    <scope>NUCLEOTIDE SEQUENCE [LARGE SCALE GENOMIC DNA]</scope>
    <source>
        <strain evidence="7 8">KORDI 51-2</strain>
    </source>
</reference>
<dbReference type="Gene3D" id="3.40.50.150">
    <property type="entry name" value="Vaccinia Virus protein VP39"/>
    <property type="match status" value="1"/>
</dbReference>
<accession>U5DKD1</accession>
<evidence type="ECO:0000256" key="6">
    <source>
        <dbReference type="HAMAP-Rule" id="MF_00735"/>
    </source>
</evidence>
<evidence type="ECO:0000256" key="3">
    <source>
        <dbReference type="ARBA" id="ARBA00022603"/>
    </source>
</evidence>
<comment type="function">
    <text evidence="6">Methylates ribosomal protein L11.</text>
</comment>
<comment type="subcellular location">
    <subcellularLocation>
        <location evidence="6">Cytoplasm</location>
    </subcellularLocation>
</comment>
<evidence type="ECO:0000256" key="1">
    <source>
        <dbReference type="ARBA" id="ARBA00009741"/>
    </source>
</evidence>
<dbReference type="Pfam" id="PF06325">
    <property type="entry name" value="PrmA"/>
    <property type="match status" value="1"/>
</dbReference>
<evidence type="ECO:0000256" key="4">
    <source>
        <dbReference type="ARBA" id="ARBA00022679"/>
    </source>
</evidence>
<dbReference type="EMBL" id="ASSJ01000081">
    <property type="protein sequence ID" value="ERN40150.1"/>
    <property type="molecule type" value="Genomic_DNA"/>
</dbReference>
<comment type="similarity">
    <text evidence="1 6">Belongs to the methyltransferase superfamily. PrmA family.</text>
</comment>
<evidence type="ECO:0000313" key="8">
    <source>
        <dbReference type="Proteomes" id="UP000016960"/>
    </source>
</evidence>
<dbReference type="STRING" id="582515.KR51_00034400"/>
<dbReference type="HAMAP" id="MF_00735">
    <property type="entry name" value="Methyltr_PrmA"/>
    <property type="match status" value="1"/>
</dbReference>
<name>U5DKD1_9CHRO</name>
<dbReference type="Proteomes" id="UP000016960">
    <property type="component" value="Unassembled WGS sequence"/>
</dbReference>
<feature type="binding site" evidence="6">
    <location>
        <position position="162"/>
    </location>
    <ligand>
        <name>S-adenosyl-L-methionine</name>
        <dbReference type="ChEBI" id="CHEBI:59789"/>
    </ligand>
</feature>
<keyword evidence="7" id="KW-0687">Ribonucleoprotein</keyword>
<dbReference type="PIRSF" id="PIRSF000401">
    <property type="entry name" value="RPL11_MTase"/>
    <property type="match status" value="1"/>
</dbReference>
<dbReference type="eggNOG" id="COG2264">
    <property type="taxonomic scope" value="Bacteria"/>
</dbReference>
<evidence type="ECO:0000313" key="7">
    <source>
        <dbReference type="EMBL" id="ERN40150.1"/>
    </source>
</evidence>
<dbReference type="SUPFAM" id="SSF53335">
    <property type="entry name" value="S-adenosyl-L-methionine-dependent methyltransferases"/>
    <property type="match status" value="1"/>
</dbReference>
<dbReference type="GO" id="GO:0005840">
    <property type="term" value="C:ribosome"/>
    <property type="evidence" value="ECO:0007669"/>
    <property type="project" value="UniProtKB-KW"/>
</dbReference>
<dbReference type="PATRIC" id="fig|582515.4.peg.3861"/>
<keyword evidence="2 6" id="KW-0963">Cytoplasm</keyword>
<feature type="binding site" evidence="6">
    <location>
        <position position="231"/>
    </location>
    <ligand>
        <name>S-adenosyl-L-methionine</name>
        <dbReference type="ChEBI" id="CHEBI:59789"/>
    </ligand>
</feature>
<dbReference type="InterPro" id="IPR004498">
    <property type="entry name" value="Ribosomal_PrmA_MeTrfase"/>
</dbReference>
<keyword evidence="7" id="KW-0689">Ribosomal protein</keyword>
<organism evidence="7 8">
    <name type="scientific">Rubidibacter lacunae KORDI 51-2</name>
    <dbReference type="NCBI Taxonomy" id="582515"/>
    <lineage>
        <taxon>Bacteria</taxon>
        <taxon>Bacillati</taxon>
        <taxon>Cyanobacteriota</taxon>
        <taxon>Cyanophyceae</taxon>
        <taxon>Oscillatoriophycideae</taxon>
        <taxon>Chroococcales</taxon>
        <taxon>Aphanothecaceae</taxon>
        <taxon>Rubidibacter</taxon>
    </lineage>
</organism>
<dbReference type="FunCoup" id="U5DKD1">
    <property type="interactions" value="300"/>
</dbReference>
<dbReference type="OrthoDB" id="9785995at2"/>
<dbReference type="CDD" id="cd02440">
    <property type="entry name" value="AdoMet_MTases"/>
    <property type="match status" value="1"/>
</dbReference>
<dbReference type="AlphaFoldDB" id="U5DKD1"/>
<dbReference type="PANTHER" id="PTHR43648">
    <property type="entry name" value="ELECTRON TRANSFER FLAVOPROTEIN BETA SUBUNIT LYSINE METHYLTRANSFERASE"/>
    <property type="match status" value="1"/>
</dbReference>
<dbReference type="InterPro" id="IPR050078">
    <property type="entry name" value="Ribosomal_L11_MeTrfase_PrmA"/>
</dbReference>
<comment type="catalytic activity">
    <reaction evidence="6">
        <text>L-lysyl-[protein] + 3 S-adenosyl-L-methionine = N(6),N(6),N(6)-trimethyl-L-lysyl-[protein] + 3 S-adenosyl-L-homocysteine + 3 H(+)</text>
        <dbReference type="Rhea" id="RHEA:54192"/>
        <dbReference type="Rhea" id="RHEA-COMP:9752"/>
        <dbReference type="Rhea" id="RHEA-COMP:13826"/>
        <dbReference type="ChEBI" id="CHEBI:15378"/>
        <dbReference type="ChEBI" id="CHEBI:29969"/>
        <dbReference type="ChEBI" id="CHEBI:57856"/>
        <dbReference type="ChEBI" id="CHEBI:59789"/>
        <dbReference type="ChEBI" id="CHEBI:61961"/>
    </reaction>
</comment>
<dbReference type="PANTHER" id="PTHR43648:SF1">
    <property type="entry name" value="ELECTRON TRANSFER FLAVOPROTEIN BETA SUBUNIT LYSINE METHYLTRANSFERASE"/>
    <property type="match status" value="1"/>
</dbReference>
<dbReference type="InterPro" id="IPR029063">
    <property type="entry name" value="SAM-dependent_MTases_sf"/>
</dbReference>
<dbReference type="GO" id="GO:0016279">
    <property type="term" value="F:protein-lysine N-methyltransferase activity"/>
    <property type="evidence" value="ECO:0007669"/>
    <property type="project" value="RHEA"/>
</dbReference>
<keyword evidence="4 6" id="KW-0808">Transferase</keyword>
<evidence type="ECO:0000256" key="5">
    <source>
        <dbReference type="ARBA" id="ARBA00022691"/>
    </source>
</evidence>
<protein>
    <recommendedName>
        <fullName evidence="6">Ribosomal protein L11 methyltransferase</fullName>
        <shortName evidence="6">L11 Mtase</shortName>
        <ecNumber evidence="6">2.1.1.-</ecNumber>
    </recommendedName>
</protein>
<dbReference type="EC" id="2.1.1.-" evidence="6"/>